<dbReference type="InterPro" id="IPR036514">
    <property type="entry name" value="SGNH_hydro_sf"/>
</dbReference>
<dbReference type="GO" id="GO:0016788">
    <property type="term" value="F:hydrolase activity, acting on ester bonds"/>
    <property type="evidence" value="ECO:0007669"/>
    <property type="project" value="InterPro"/>
</dbReference>
<dbReference type="GO" id="GO:0006629">
    <property type="term" value="P:lipid metabolic process"/>
    <property type="evidence" value="ECO:0007669"/>
    <property type="project" value="TreeGrafter"/>
</dbReference>
<gene>
    <name evidence="3" type="ORF">AB2U05_37275</name>
</gene>
<dbReference type="InterPro" id="IPR013830">
    <property type="entry name" value="SGNH_hydro"/>
</dbReference>
<dbReference type="RefSeq" id="WP_369186064.1">
    <property type="nucleotide sequence ID" value="NZ_CP163445.1"/>
</dbReference>
<dbReference type="AlphaFoldDB" id="A0AB39TYW3"/>
<feature type="domain" description="SGNH hydrolase-type esterase" evidence="2">
    <location>
        <begin position="11"/>
        <end position="227"/>
    </location>
</feature>
<dbReference type="SUPFAM" id="SSF52266">
    <property type="entry name" value="SGNH hydrolase"/>
    <property type="match status" value="1"/>
</dbReference>
<name>A0AB39TYW3_9ACTN</name>
<accession>A0AB39TYW3</accession>
<dbReference type="Gene3D" id="3.40.50.1110">
    <property type="entry name" value="SGNH hydrolase"/>
    <property type="match status" value="1"/>
</dbReference>
<evidence type="ECO:0000313" key="3">
    <source>
        <dbReference type="EMBL" id="XDQ84233.1"/>
    </source>
</evidence>
<dbReference type="InterPro" id="IPR037460">
    <property type="entry name" value="SEST-like"/>
</dbReference>
<dbReference type="EMBL" id="CP163445">
    <property type="protein sequence ID" value="XDQ84233.1"/>
    <property type="molecule type" value="Genomic_DNA"/>
</dbReference>
<protein>
    <submittedName>
        <fullName evidence="3">GDSL-type esterase/lipase family protein</fullName>
    </submittedName>
</protein>
<evidence type="ECO:0000256" key="1">
    <source>
        <dbReference type="PIRSR" id="PIRSR637460-2"/>
    </source>
</evidence>
<reference evidence="3" key="1">
    <citation type="submission" date="2024-07" db="EMBL/GenBank/DDBJ databases">
        <authorList>
            <person name="Yu S.T."/>
        </authorList>
    </citation>
    <scope>NUCLEOTIDE SEQUENCE</scope>
    <source>
        <strain evidence="3">Y1</strain>
    </source>
</reference>
<keyword evidence="1" id="KW-1015">Disulfide bond</keyword>
<proteinExistence type="predicted"/>
<sequence>MGARADAFDPGIDYHMLACSGATTGTVLPAAAPGSAGGGQFGELPQLDQGYLDENTTLVTLSLGGNDARFTRVARACTFESKCGTAVLPADPDTGQPADTDMLMTVEPKVIENQVVPGVTQTIRTIHRLAPNAKIVLMGYPVLMNDVGVTKCKLLYWKDSMTWMASMAWLMRDRFASTAQQLRSDTSGPIDVTFVDAIDAFAGKGACGDPEDINWIRTDFTPGDSGHWVLLSNMAGQQSLHPTRGGALLYAGLLNNTLGKLGF</sequence>
<dbReference type="PANTHER" id="PTHR37981">
    <property type="entry name" value="LIPASE 2"/>
    <property type="match status" value="1"/>
</dbReference>
<organism evidence="3">
    <name type="scientific">Streptomyces sp. Y1</name>
    <dbReference type="NCBI Taxonomy" id="3238634"/>
    <lineage>
        <taxon>Bacteria</taxon>
        <taxon>Bacillati</taxon>
        <taxon>Actinomycetota</taxon>
        <taxon>Actinomycetes</taxon>
        <taxon>Kitasatosporales</taxon>
        <taxon>Streptomycetaceae</taxon>
        <taxon>Streptomyces</taxon>
    </lineage>
</organism>
<dbReference type="Pfam" id="PF13472">
    <property type="entry name" value="Lipase_GDSL_2"/>
    <property type="match status" value="1"/>
</dbReference>
<feature type="disulfide bond" evidence="1">
    <location>
        <begin position="152"/>
        <end position="207"/>
    </location>
</feature>
<dbReference type="PANTHER" id="PTHR37981:SF1">
    <property type="entry name" value="SGNH HYDROLASE-TYPE ESTERASE DOMAIN-CONTAINING PROTEIN"/>
    <property type="match status" value="1"/>
</dbReference>
<evidence type="ECO:0000259" key="2">
    <source>
        <dbReference type="Pfam" id="PF13472"/>
    </source>
</evidence>